<dbReference type="PANTHER" id="PTHR30572:SF18">
    <property type="entry name" value="ABC-TYPE MACROLIDE FAMILY EXPORT SYSTEM PERMEASE COMPONENT 2"/>
    <property type="match status" value="1"/>
</dbReference>
<keyword evidence="10" id="KW-1185">Reference proteome</keyword>
<feature type="domain" description="ABC3 transporter permease C-terminal" evidence="7">
    <location>
        <begin position="778"/>
        <end position="891"/>
    </location>
</feature>
<organism evidence="9 10">
    <name type="scientific">Fulvivirga marina</name>
    <dbReference type="NCBI Taxonomy" id="2494733"/>
    <lineage>
        <taxon>Bacteria</taxon>
        <taxon>Pseudomonadati</taxon>
        <taxon>Bacteroidota</taxon>
        <taxon>Cytophagia</taxon>
        <taxon>Cytophagales</taxon>
        <taxon>Fulvivirgaceae</taxon>
        <taxon>Fulvivirga</taxon>
    </lineage>
</organism>
<dbReference type="GO" id="GO:0005886">
    <property type="term" value="C:plasma membrane"/>
    <property type="evidence" value="ECO:0007669"/>
    <property type="project" value="UniProtKB-SubCell"/>
</dbReference>
<keyword evidence="3 6" id="KW-0812">Transmembrane</keyword>
<dbReference type="GO" id="GO:0022857">
    <property type="term" value="F:transmembrane transporter activity"/>
    <property type="evidence" value="ECO:0007669"/>
    <property type="project" value="TreeGrafter"/>
</dbReference>
<feature type="domain" description="MacB-like periplasmic core" evidence="8">
    <location>
        <begin position="101"/>
        <end position="319"/>
    </location>
</feature>
<dbReference type="Pfam" id="PF12704">
    <property type="entry name" value="MacB_PCD"/>
    <property type="match status" value="1"/>
</dbReference>
<feature type="transmembrane region" description="Helical" evidence="6">
    <location>
        <begin position="775"/>
        <end position="799"/>
    </location>
</feature>
<feature type="transmembrane region" description="Helical" evidence="6">
    <location>
        <begin position="513"/>
        <end position="537"/>
    </location>
</feature>
<evidence type="ECO:0000259" key="8">
    <source>
        <dbReference type="Pfam" id="PF12704"/>
    </source>
</evidence>
<dbReference type="InterPro" id="IPR025857">
    <property type="entry name" value="MacB_PCD"/>
</dbReference>
<evidence type="ECO:0000256" key="4">
    <source>
        <dbReference type="ARBA" id="ARBA00022989"/>
    </source>
</evidence>
<evidence type="ECO:0000256" key="2">
    <source>
        <dbReference type="ARBA" id="ARBA00022475"/>
    </source>
</evidence>
<dbReference type="Proteomes" id="UP000614216">
    <property type="component" value="Unassembled WGS sequence"/>
</dbReference>
<evidence type="ECO:0000256" key="1">
    <source>
        <dbReference type="ARBA" id="ARBA00004651"/>
    </source>
</evidence>
<evidence type="ECO:0000256" key="3">
    <source>
        <dbReference type="ARBA" id="ARBA00022692"/>
    </source>
</evidence>
<dbReference type="PANTHER" id="PTHR30572">
    <property type="entry name" value="MEMBRANE COMPONENT OF TRANSPORTER-RELATED"/>
    <property type="match status" value="1"/>
</dbReference>
<dbReference type="InterPro" id="IPR003838">
    <property type="entry name" value="ABC3_permease_C"/>
</dbReference>
<feature type="transmembrane region" description="Helical" evidence="6">
    <location>
        <begin position="859"/>
        <end position="879"/>
    </location>
</feature>
<accession>A0A937KBJ4</accession>
<evidence type="ECO:0000313" key="9">
    <source>
        <dbReference type="EMBL" id="MBL6446104.1"/>
    </source>
</evidence>
<dbReference type="InterPro" id="IPR050250">
    <property type="entry name" value="Macrolide_Exporter_MacB"/>
</dbReference>
<feature type="transmembrane region" description="Helical" evidence="6">
    <location>
        <begin position="426"/>
        <end position="448"/>
    </location>
</feature>
<comment type="subcellular location">
    <subcellularLocation>
        <location evidence="1">Cell membrane</location>
        <topology evidence="1">Multi-pass membrane protein</topology>
    </subcellularLocation>
</comment>
<keyword evidence="2" id="KW-1003">Cell membrane</keyword>
<feature type="transmembrane region" description="Helical" evidence="6">
    <location>
        <begin position="99"/>
        <end position="122"/>
    </location>
</feature>
<keyword evidence="4 6" id="KW-1133">Transmembrane helix</keyword>
<dbReference type="AlphaFoldDB" id="A0A937KBJ4"/>
<proteinExistence type="predicted"/>
<evidence type="ECO:0000313" key="10">
    <source>
        <dbReference type="Proteomes" id="UP000614216"/>
    </source>
</evidence>
<feature type="domain" description="ABC3 transporter permease C-terminal" evidence="7">
    <location>
        <begin position="382"/>
        <end position="493"/>
    </location>
</feature>
<protein>
    <submittedName>
        <fullName evidence="9">ABC transporter permease</fullName>
    </submittedName>
</protein>
<feature type="transmembrane region" description="Helical" evidence="6">
    <location>
        <begin position="375"/>
        <end position="397"/>
    </location>
</feature>
<dbReference type="Pfam" id="PF02687">
    <property type="entry name" value="FtsX"/>
    <property type="match status" value="2"/>
</dbReference>
<sequence>MELSNDQIDYIQKDINYRGIVLEDLEEELLDHVCTLVEERISSGEKFIDAYDSVIKSFGSEQEIQQVQNQTLILSNNNAKIMFKNYFKIAVRSLSKHKFYSFINVSGLAVGLACCMLIALFVGDELSYDSYHAKKDRVFRIVRHGSFNGNELHFAVNPAPLAQALSDELPEVESVVRFRRRGSFMVSIDGMTESFKENRLIFSDADFFSIFSIPVIKGNPESALKDPMSVAISKSTASKYFGTQDPLGKTITLDSDEEYHVTAVYDDMPVNSHLQFDFLMSMSSLEESKNNEWLSNNFFTYFLLKEGVDPDAFEEKLNEMTRRHLEPEIMAYIGKSLEEFEAAGNYVVFNIQSLDDIYLYSNFIFDIGPTGDITYVYLFSAVAMFILVIACINFMNLSTARSSNRAKEVGVRKVLGSFRSHLIKQFLLETILLCLVAFVIAIALASMAIPFFNDLSGKAMEIPLSSPIFYGVILLCALFIGLLAGVYPAFFLSAFKPINVLKGKLALGTGSSLIRSGLVIFQFFISILLIIATATVYQQLSFIQNKKLGFSKDQVLIIGDAYMLNDKVDPFKKEIEQIPNVTSATVSGYLPVHGYNRSDISFWEDGQEPRQDNMVNMQIWRVDENYISTLGMELVDGRDFNEEMASDSDAIILNEAAFKAYGFKKISDANSLLTFQFDGETGAVSKDVYDKYNVIGVVKDFHFESMKENIGPVGLALGRSTSMISAKFATEDIQSVLASVENTWKKFAPELPFNYSFLDSDFGTMYKTEKRLANVFTIFSGLAVFIGCLGLFALAAFMAEQRTKEIGIRKVLGASVGGIVFMLSKEFSKLIIVAFVIAAPLAWWASSQWLNNYSYKVEIGFGLYLFAGLTAFVIAWLTVGYQSIKAARSNPVNSLRNE</sequence>
<feature type="transmembrane region" description="Helical" evidence="6">
    <location>
        <begin position="468"/>
        <end position="492"/>
    </location>
</feature>
<keyword evidence="5 6" id="KW-0472">Membrane</keyword>
<name>A0A937KBJ4_9BACT</name>
<gene>
    <name evidence="9" type="ORF">JMN32_07285</name>
</gene>
<evidence type="ECO:0000256" key="5">
    <source>
        <dbReference type="ARBA" id="ARBA00023136"/>
    </source>
</evidence>
<evidence type="ECO:0000259" key="7">
    <source>
        <dbReference type="Pfam" id="PF02687"/>
    </source>
</evidence>
<dbReference type="RefSeq" id="WP_202855650.1">
    <property type="nucleotide sequence ID" value="NZ_JAEUGD010000023.1"/>
</dbReference>
<evidence type="ECO:0000256" key="6">
    <source>
        <dbReference type="SAM" id="Phobius"/>
    </source>
</evidence>
<comment type="caution">
    <text evidence="9">The sequence shown here is derived from an EMBL/GenBank/DDBJ whole genome shotgun (WGS) entry which is preliminary data.</text>
</comment>
<dbReference type="EMBL" id="JAEUGD010000023">
    <property type="protein sequence ID" value="MBL6446104.1"/>
    <property type="molecule type" value="Genomic_DNA"/>
</dbReference>
<feature type="transmembrane region" description="Helical" evidence="6">
    <location>
        <begin position="830"/>
        <end position="847"/>
    </location>
</feature>
<reference evidence="9" key="1">
    <citation type="submission" date="2021-01" db="EMBL/GenBank/DDBJ databases">
        <title>Fulvivirga kasyanovii gen. nov., sp nov., a novel member of the phylum Bacteroidetes isolated from seawater in a mussel farm.</title>
        <authorList>
            <person name="Zhao L.-H."/>
            <person name="Wang Z.-J."/>
        </authorList>
    </citation>
    <scope>NUCLEOTIDE SEQUENCE</scope>
    <source>
        <strain evidence="9">29W222</strain>
    </source>
</reference>